<feature type="transmembrane region" description="Helical" evidence="8">
    <location>
        <begin position="27"/>
        <end position="45"/>
    </location>
</feature>
<reference evidence="10" key="2">
    <citation type="submission" date="2021-04" db="EMBL/GenBank/DDBJ databases">
        <authorList>
            <person name="Gilroy R."/>
        </authorList>
    </citation>
    <scope>NUCLEOTIDE SEQUENCE</scope>
    <source>
        <strain evidence="10">CHK188-11489</strain>
    </source>
</reference>
<dbReference type="EC" id="2.7.13.3" evidence="2"/>
<sequence>MPLLVAACLLAVSAVFAVVRRKKEYVLLCALAASLVVYLWFMLTYIAKKGGIAEPLSTVLFVTAGFRHRLQYSILTLQQLGYGVAVGRFLFPFLFLLTALEYSSSPRTFWLRRHGWLLAFLPAAALVLYFPPVFLRFADHAAPQKVAVYGSLAWIAAYLLAGCVLLIREPARTRIRYIRNSMVVRCVLLCSIAALYAIYCPQDPAQVYLFYRGDYMFSLGIWYLTPYLSPGTYLVIVIINMVSLLLGTLSMVGMARIEWSETQDDISLQRKYDTVRMGGGVFLHGIKNQLLANRVLGRRLDAELSAPAPDLEKARALARQMTDTNEGLLEHVGELYKSLKSNAISMRECPVEHLVQGAVRALNKKYPAACVDTDLPPGLVVLADESHMEAVLANLLINGWEATVAAGRDTPLRLTCYEKPTQIGICVQDGGVGIGKYELKKIFEPFYSSKNSNSNWGMGLYYVRTIVKKHMGSLRVDSDYGKGTSFYILLPKLLPERVKRGKAPV</sequence>
<evidence type="ECO:0000256" key="5">
    <source>
        <dbReference type="ARBA" id="ARBA00022777"/>
    </source>
</evidence>
<dbReference type="SMART" id="SM00387">
    <property type="entry name" value="HATPase_c"/>
    <property type="match status" value="1"/>
</dbReference>
<evidence type="ECO:0000313" key="10">
    <source>
        <dbReference type="EMBL" id="HIZ62561.1"/>
    </source>
</evidence>
<evidence type="ECO:0000256" key="3">
    <source>
        <dbReference type="ARBA" id="ARBA00022679"/>
    </source>
</evidence>
<keyword evidence="3" id="KW-0808">Transferase</keyword>
<keyword evidence="7" id="KW-0902">Two-component regulatory system</keyword>
<dbReference type="InterPro" id="IPR004358">
    <property type="entry name" value="Sig_transdc_His_kin-like_C"/>
</dbReference>
<reference evidence="10" key="1">
    <citation type="journal article" date="2021" name="PeerJ">
        <title>Extensive microbial diversity within the chicken gut microbiome revealed by metagenomics and culture.</title>
        <authorList>
            <person name="Gilroy R."/>
            <person name="Ravi A."/>
            <person name="Getino M."/>
            <person name="Pursley I."/>
            <person name="Horton D.L."/>
            <person name="Alikhan N.F."/>
            <person name="Baker D."/>
            <person name="Gharbi K."/>
            <person name="Hall N."/>
            <person name="Watson M."/>
            <person name="Adriaenssens E.M."/>
            <person name="Foster-Nyarko E."/>
            <person name="Jarju S."/>
            <person name="Secka A."/>
            <person name="Antonio M."/>
            <person name="Oren A."/>
            <person name="Chaudhuri R.R."/>
            <person name="La Ragione R."/>
            <person name="Hildebrand F."/>
            <person name="Pallen M.J."/>
        </authorList>
    </citation>
    <scope>NUCLEOTIDE SEQUENCE</scope>
    <source>
        <strain evidence="10">CHK188-11489</strain>
    </source>
</reference>
<dbReference type="Pfam" id="PF02518">
    <property type="entry name" value="HATPase_c"/>
    <property type="match status" value="1"/>
</dbReference>
<dbReference type="Proteomes" id="UP000824105">
    <property type="component" value="Unassembled WGS sequence"/>
</dbReference>
<evidence type="ECO:0000256" key="4">
    <source>
        <dbReference type="ARBA" id="ARBA00022741"/>
    </source>
</evidence>
<keyword evidence="4" id="KW-0547">Nucleotide-binding</keyword>
<feature type="transmembrane region" description="Helical" evidence="8">
    <location>
        <begin position="115"/>
        <end position="134"/>
    </location>
</feature>
<evidence type="ECO:0000313" key="11">
    <source>
        <dbReference type="Proteomes" id="UP000824105"/>
    </source>
</evidence>
<comment type="catalytic activity">
    <reaction evidence="1">
        <text>ATP + protein L-histidine = ADP + protein N-phospho-L-histidine.</text>
        <dbReference type="EC" id="2.7.13.3"/>
    </reaction>
</comment>
<comment type="caution">
    <text evidence="10">The sequence shown here is derived from an EMBL/GenBank/DDBJ whole genome shotgun (WGS) entry which is preliminary data.</text>
</comment>
<dbReference type="GO" id="GO:0005524">
    <property type="term" value="F:ATP binding"/>
    <property type="evidence" value="ECO:0007669"/>
    <property type="project" value="UniProtKB-KW"/>
</dbReference>
<dbReference type="EMBL" id="DXBF01000061">
    <property type="protein sequence ID" value="HIZ62561.1"/>
    <property type="molecule type" value="Genomic_DNA"/>
</dbReference>
<dbReference type="Gene3D" id="3.30.565.10">
    <property type="entry name" value="Histidine kinase-like ATPase, C-terminal domain"/>
    <property type="match status" value="1"/>
</dbReference>
<evidence type="ECO:0000256" key="2">
    <source>
        <dbReference type="ARBA" id="ARBA00012438"/>
    </source>
</evidence>
<feature type="transmembrane region" description="Helical" evidence="8">
    <location>
        <begin position="146"/>
        <end position="167"/>
    </location>
</feature>
<name>A0A9D2FL84_9FIRM</name>
<evidence type="ECO:0000256" key="8">
    <source>
        <dbReference type="SAM" id="Phobius"/>
    </source>
</evidence>
<dbReference type="SUPFAM" id="SSF55874">
    <property type="entry name" value="ATPase domain of HSP90 chaperone/DNA topoisomerase II/histidine kinase"/>
    <property type="match status" value="1"/>
</dbReference>
<gene>
    <name evidence="10" type="ORF">H9724_07330</name>
</gene>
<protein>
    <recommendedName>
        <fullName evidence="2">histidine kinase</fullName>
        <ecNumber evidence="2">2.7.13.3</ecNumber>
    </recommendedName>
</protein>
<feature type="transmembrane region" description="Helical" evidence="8">
    <location>
        <begin position="82"/>
        <end position="103"/>
    </location>
</feature>
<evidence type="ECO:0000256" key="1">
    <source>
        <dbReference type="ARBA" id="ARBA00000085"/>
    </source>
</evidence>
<organism evidence="10 11">
    <name type="scientific">Candidatus Gemmiger avistercoris</name>
    <dbReference type="NCBI Taxonomy" id="2838606"/>
    <lineage>
        <taxon>Bacteria</taxon>
        <taxon>Bacillati</taxon>
        <taxon>Bacillota</taxon>
        <taxon>Clostridia</taxon>
        <taxon>Eubacteriales</taxon>
        <taxon>Gemmiger</taxon>
    </lineage>
</organism>
<evidence type="ECO:0000256" key="7">
    <source>
        <dbReference type="ARBA" id="ARBA00023012"/>
    </source>
</evidence>
<evidence type="ECO:0000259" key="9">
    <source>
        <dbReference type="PROSITE" id="PS50109"/>
    </source>
</evidence>
<keyword evidence="8" id="KW-1133">Transmembrane helix</keyword>
<dbReference type="InterPro" id="IPR005467">
    <property type="entry name" value="His_kinase_dom"/>
</dbReference>
<dbReference type="AlphaFoldDB" id="A0A9D2FL84"/>
<keyword evidence="6" id="KW-0067">ATP-binding</keyword>
<dbReference type="PRINTS" id="PR00344">
    <property type="entry name" value="BCTRLSENSOR"/>
</dbReference>
<dbReference type="PANTHER" id="PTHR44936">
    <property type="entry name" value="SENSOR PROTEIN CREC"/>
    <property type="match status" value="1"/>
</dbReference>
<dbReference type="InterPro" id="IPR050980">
    <property type="entry name" value="2C_sensor_his_kinase"/>
</dbReference>
<dbReference type="GO" id="GO:0000160">
    <property type="term" value="P:phosphorelay signal transduction system"/>
    <property type="evidence" value="ECO:0007669"/>
    <property type="project" value="UniProtKB-KW"/>
</dbReference>
<evidence type="ECO:0000256" key="6">
    <source>
        <dbReference type="ARBA" id="ARBA00022840"/>
    </source>
</evidence>
<dbReference type="InterPro" id="IPR003594">
    <property type="entry name" value="HATPase_dom"/>
</dbReference>
<dbReference type="CDD" id="cd00075">
    <property type="entry name" value="HATPase"/>
    <property type="match status" value="1"/>
</dbReference>
<feature type="transmembrane region" description="Helical" evidence="8">
    <location>
        <begin position="219"/>
        <end position="246"/>
    </location>
</feature>
<keyword evidence="8" id="KW-0472">Membrane</keyword>
<dbReference type="PROSITE" id="PS50109">
    <property type="entry name" value="HIS_KIN"/>
    <property type="match status" value="1"/>
</dbReference>
<accession>A0A9D2FL84</accession>
<dbReference type="GO" id="GO:0004673">
    <property type="term" value="F:protein histidine kinase activity"/>
    <property type="evidence" value="ECO:0007669"/>
    <property type="project" value="UniProtKB-EC"/>
</dbReference>
<feature type="domain" description="Histidine kinase" evidence="9">
    <location>
        <begin position="281"/>
        <end position="494"/>
    </location>
</feature>
<dbReference type="InterPro" id="IPR036890">
    <property type="entry name" value="HATPase_C_sf"/>
</dbReference>
<keyword evidence="8" id="KW-0812">Transmembrane</keyword>
<keyword evidence="5 10" id="KW-0418">Kinase</keyword>
<proteinExistence type="predicted"/>
<feature type="transmembrane region" description="Helical" evidence="8">
    <location>
        <begin position="179"/>
        <end position="199"/>
    </location>
</feature>
<dbReference type="PANTHER" id="PTHR44936:SF10">
    <property type="entry name" value="SENSOR PROTEIN RSTB"/>
    <property type="match status" value="1"/>
</dbReference>